<dbReference type="Gene3D" id="1.10.10.2830">
    <property type="match status" value="1"/>
</dbReference>
<feature type="region of interest" description="Disordered" evidence="1">
    <location>
        <begin position="1"/>
        <end position="29"/>
    </location>
</feature>
<accession>A0A1G6EQ87</accession>
<keyword evidence="3" id="KW-1185">Reference proteome</keyword>
<reference evidence="2 3" key="1">
    <citation type="submission" date="2016-10" db="EMBL/GenBank/DDBJ databases">
        <authorList>
            <person name="de Groot N.N."/>
        </authorList>
    </citation>
    <scope>NUCLEOTIDE SEQUENCE [LARGE SCALE GENOMIC DNA]</scope>
    <source>
        <strain evidence="2 3">ATCC 35022</strain>
    </source>
</reference>
<dbReference type="SUPFAM" id="SSF109709">
    <property type="entry name" value="KorB DNA-binding domain-like"/>
    <property type="match status" value="1"/>
</dbReference>
<evidence type="ECO:0000313" key="2">
    <source>
        <dbReference type="EMBL" id="SDB59587.1"/>
    </source>
</evidence>
<evidence type="ECO:0000256" key="1">
    <source>
        <dbReference type="SAM" id="MobiDB-lite"/>
    </source>
</evidence>
<organism evidence="2 3">
    <name type="scientific">Bauldia litoralis</name>
    <dbReference type="NCBI Taxonomy" id="665467"/>
    <lineage>
        <taxon>Bacteria</taxon>
        <taxon>Pseudomonadati</taxon>
        <taxon>Pseudomonadota</taxon>
        <taxon>Alphaproteobacteria</taxon>
        <taxon>Hyphomicrobiales</taxon>
        <taxon>Kaistiaceae</taxon>
        <taxon>Bauldia</taxon>
    </lineage>
</organism>
<protein>
    <recommendedName>
        <fullName evidence="4">Bacteriophage-related protein</fullName>
    </recommendedName>
</protein>
<evidence type="ECO:0000313" key="3">
    <source>
        <dbReference type="Proteomes" id="UP000199071"/>
    </source>
</evidence>
<dbReference type="EMBL" id="FMXQ01000025">
    <property type="protein sequence ID" value="SDB59587.1"/>
    <property type="molecule type" value="Genomic_DNA"/>
</dbReference>
<dbReference type="RefSeq" id="WP_244521431.1">
    <property type="nucleotide sequence ID" value="NZ_FMXQ01000025.1"/>
</dbReference>
<dbReference type="STRING" id="665467.SAMN02982931_04813"/>
<sequence>MIETVVVPRSSSPSEPVCDAGTPTDRSADPTTITVHVPLTFKRRGGRKSCVTRDGTPAMPLAPRPDSVLVKALARAYRWQRLLESGTHATIQDLAAAERMNPSYVGRILRLNLLAPDIVEAILDGRTPPGLTAEVLVKSLPSAWGEQRRRLLPHQSLAASEAHARF</sequence>
<name>A0A1G6EQ87_9HYPH</name>
<dbReference type="AlphaFoldDB" id="A0A1G6EQ87"/>
<evidence type="ECO:0008006" key="4">
    <source>
        <dbReference type="Google" id="ProtNLM"/>
    </source>
</evidence>
<feature type="compositionally biased region" description="Low complexity" evidence="1">
    <location>
        <begin position="1"/>
        <end position="17"/>
    </location>
</feature>
<proteinExistence type="predicted"/>
<dbReference type="Proteomes" id="UP000199071">
    <property type="component" value="Unassembled WGS sequence"/>
</dbReference>
<gene>
    <name evidence="2" type="ORF">SAMN02982931_04813</name>
</gene>